<dbReference type="PANTHER" id="PTHR43139">
    <property type="entry name" value="SI:DKEY-122A22.2"/>
    <property type="match status" value="1"/>
</dbReference>
<name>A0ABS9DBR3_9ALTE</name>
<dbReference type="EMBL" id="JAKGAS010000011">
    <property type="protein sequence ID" value="MCF2949817.1"/>
    <property type="molecule type" value="Genomic_DNA"/>
</dbReference>
<dbReference type="InterPro" id="IPR029058">
    <property type="entry name" value="AB_hydrolase_fold"/>
</dbReference>
<dbReference type="PANTHER" id="PTHR43139:SF52">
    <property type="entry name" value="SI:DKEY-122A22.2"/>
    <property type="match status" value="1"/>
</dbReference>
<evidence type="ECO:0000313" key="2">
    <source>
        <dbReference type="EMBL" id="MCF2949817.1"/>
    </source>
</evidence>
<evidence type="ECO:0000259" key="1">
    <source>
        <dbReference type="Pfam" id="PF00561"/>
    </source>
</evidence>
<dbReference type="Proteomes" id="UP001521137">
    <property type="component" value="Unassembled WGS sequence"/>
</dbReference>
<feature type="domain" description="AB hydrolase-1" evidence="1">
    <location>
        <begin position="50"/>
        <end position="275"/>
    </location>
</feature>
<dbReference type="SUPFAM" id="SSF53474">
    <property type="entry name" value="alpha/beta-Hydrolases"/>
    <property type="match status" value="1"/>
</dbReference>
<proteinExistence type="predicted"/>
<keyword evidence="3" id="KW-1185">Reference proteome</keyword>
<evidence type="ECO:0000313" key="3">
    <source>
        <dbReference type="Proteomes" id="UP001521137"/>
    </source>
</evidence>
<accession>A0ABS9DBR3</accession>
<comment type="caution">
    <text evidence="2">The sequence shown here is derived from an EMBL/GenBank/DDBJ whole genome shotgun (WGS) entry which is preliminary data.</text>
</comment>
<dbReference type="RefSeq" id="WP_235313917.1">
    <property type="nucleotide sequence ID" value="NZ_JAKGAS010000011.1"/>
</dbReference>
<protein>
    <submittedName>
        <fullName evidence="2">Alpha/beta hydrolase</fullName>
    </submittedName>
</protein>
<dbReference type="GO" id="GO:0016787">
    <property type="term" value="F:hydrolase activity"/>
    <property type="evidence" value="ECO:0007669"/>
    <property type="project" value="UniProtKB-KW"/>
</dbReference>
<dbReference type="Pfam" id="PF00561">
    <property type="entry name" value="Abhydrolase_1"/>
    <property type="match status" value="1"/>
</dbReference>
<sequence length="290" mass="33490">MSRHFIAKKVYLTTNMLEAKIARLSKYVINIDNLDVTYLSSVKSFSVDKPILLLLHGFSGDKYVWNRLAKNFSADYQLLIPDLKGHGETQYSENDFYSVPSQCSMLIKLLNKLHIETFSVVGNSMGGMIAAKFIEQISERIEKCVLIDPAGAKSEFVIAEVQKAINPFNHCTEQDFFDFYSLLMAKPPYVPKFILQALAADYIQKSKQHAIMFEQFYTLKDFFPTTHRFSFDRTMLIWGMNDQLLPIEDYQQWKAMLNGRTQIYEDLGHLPMIEDSKRVADDILNFLRSS</sequence>
<reference evidence="2 3" key="1">
    <citation type="submission" date="2022-01" db="EMBL/GenBank/DDBJ databases">
        <title>Paraglaciecola sp. G1-23.</title>
        <authorList>
            <person name="Jin M.S."/>
            <person name="Han D.M."/>
            <person name="Kim H.M."/>
            <person name="Jeon C.O."/>
        </authorList>
    </citation>
    <scope>NUCLEOTIDE SEQUENCE [LARGE SCALE GENOMIC DNA]</scope>
    <source>
        <strain evidence="2 3">G1-23</strain>
    </source>
</reference>
<dbReference type="PRINTS" id="PR00111">
    <property type="entry name" value="ABHYDROLASE"/>
</dbReference>
<keyword evidence="2" id="KW-0378">Hydrolase</keyword>
<dbReference type="InterPro" id="IPR000073">
    <property type="entry name" value="AB_hydrolase_1"/>
</dbReference>
<dbReference type="InterPro" id="IPR052370">
    <property type="entry name" value="Meta-cleavage_hydrolase"/>
</dbReference>
<dbReference type="Gene3D" id="3.40.50.1820">
    <property type="entry name" value="alpha/beta hydrolase"/>
    <property type="match status" value="1"/>
</dbReference>
<organism evidence="2 3">
    <name type="scientific">Paraglaciecola algarum</name>
    <dbReference type="NCBI Taxonomy" id="3050085"/>
    <lineage>
        <taxon>Bacteria</taxon>
        <taxon>Pseudomonadati</taxon>
        <taxon>Pseudomonadota</taxon>
        <taxon>Gammaproteobacteria</taxon>
        <taxon>Alteromonadales</taxon>
        <taxon>Alteromonadaceae</taxon>
        <taxon>Paraglaciecola</taxon>
    </lineage>
</organism>
<gene>
    <name evidence="2" type="ORF">L0668_16990</name>
</gene>